<dbReference type="PANTHER" id="PTHR34535">
    <property type="entry name" value="HYDROGENASE MATURATION FACTOR HYPA"/>
    <property type="match status" value="1"/>
</dbReference>
<protein>
    <recommendedName>
        <fullName evidence="5">Hydrogenase maturation factor HypA</fullName>
    </recommendedName>
</protein>
<evidence type="ECO:0000256" key="1">
    <source>
        <dbReference type="ARBA" id="ARBA00010748"/>
    </source>
</evidence>
<gene>
    <name evidence="5" type="primary">hypA</name>
    <name evidence="6" type="ORF">LI82_07905</name>
</gene>
<feature type="binding site" evidence="5">
    <location>
        <position position="2"/>
    </location>
    <ligand>
        <name>Ni(2+)</name>
        <dbReference type="ChEBI" id="CHEBI:49786"/>
    </ligand>
</feature>
<dbReference type="HAMAP" id="MF_00213">
    <property type="entry name" value="HypA_HybF"/>
    <property type="match status" value="1"/>
</dbReference>
<evidence type="ECO:0000313" key="7">
    <source>
        <dbReference type="Proteomes" id="UP000029859"/>
    </source>
</evidence>
<dbReference type="InterPro" id="IPR000688">
    <property type="entry name" value="HypA/HybF"/>
</dbReference>
<keyword evidence="3 5" id="KW-0479">Metal-binding</keyword>
<organism evidence="6 7">
    <name type="scientific">Methanococcoides methylutens</name>
    <dbReference type="NCBI Taxonomy" id="2226"/>
    <lineage>
        <taxon>Archaea</taxon>
        <taxon>Methanobacteriati</taxon>
        <taxon>Methanobacteriota</taxon>
        <taxon>Stenosarchaea group</taxon>
        <taxon>Methanomicrobia</taxon>
        <taxon>Methanosarcinales</taxon>
        <taxon>Methanosarcinaceae</taxon>
        <taxon>Methanococcoides</taxon>
    </lineage>
</organism>
<dbReference type="GO" id="GO:0051604">
    <property type="term" value="P:protein maturation"/>
    <property type="evidence" value="ECO:0007669"/>
    <property type="project" value="InterPro"/>
</dbReference>
<dbReference type="OrthoDB" id="36835at2157"/>
<comment type="similarity">
    <text evidence="1 5">Belongs to the HypA/HybF family.</text>
</comment>
<dbReference type="AlphaFoldDB" id="A0A099SXS5"/>
<feature type="binding site" evidence="5">
    <location>
        <position position="106"/>
    </location>
    <ligand>
        <name>Zn(2+)</name>
        <dbReference type="ChEBI" id="CHEBI:29105"/>
    </ligand>
</feature>
<dbReference type="GO" id="GO:0016151">
    <property type="term" value="F:nickel cation binding"/>
    <property type="evidence" value="ECO:0007669"/>
    <property type="project" value="UniProtKB-UniRule"/>
</dbReference>
<feature type="binding site" evidence="5">
    <location>
        <position position="73"/>
    </location>
    <ligand>
        <name>Zn(2+)</name>
        <dbReference type="ChEBI" id="CHEBI:29105"/>
    </ligand>
</feature>
<reference evidence="6 7" key="1">
    <citation type="submission" date="2014-09" db="EMBL/GenBank/DDBJ databases">
        <title>Draft genome sequence of an obligately methylotrophic methanogen, Methanococcoides methylutens, isolated from marine sediment.</title>
        <authorList>
            <person name="Guan Y."/>
            <person name="Ngugi D.K."/>
            <person name="Blom J."/>
            <person name="Ali S."/>
            <person name="Ferry J.G."/>
            <person name="Stingl U."/>
        </authorList>
    </citation>
    <scope>NUCLEOTIDE SEQUENCE [LARGE SCALE GENOMIC DNA]</scope>
    <source>
        <strain evidence="6 7">DSM 2657</strain>
    </source>
</reference>
<sequence length="127" mass="13809">MHEYSLACEIFETVIAIADQNKASAVNSITLEIGRLTHVNPDQLLFCLDVLSGDSIAEGAKVNVNFVSPYGECECGYREDTGVPDNACCDDQQSLYEYALMTCPVCGKLLQLVGGNELIIQTIDIDI</sequence>
<evidence type="ECO:0000256" key="5">
    <source>
        <dbReference type="HAMAP-Rule" id="MF_00213"/>
    </source>
</evidence>
<dbReference type="PROSITE" id="PS01249">
    <property type="entry name" value="HYPA"/>
    <property type="match status" value="1"/>
</dbReference>
<evidence type="ECO:0000256" key="4">
    <source>
        <dbReference type="ARBA" id="ARBA00022833"/>
    </source>
</evidence>
<dbReference type="Gene3D" id="3.30.2320.80">
    <property type="match status" value="1"/>
</dbReference>
<feature type="binding site" evidence="5">
    <location>
        <position position="75"/>
    </location>
    <ligand>
        <name>Zn(2+)</name>
        <dbReference type="ChEBI" id="CHEBI:29105"/>
    </ligand>
</feature>
<accession>A0A099SXS5</accession>
<evidence type="ECO:0000256" key="2">
    <source>
        <dbReference type="ARBA" id="ARBA00022596"/>
    </source>
</evidence>
<dbReference type="RefSeq" id="WP_048194699.1">
    <property type="nucleotide sequence ID" value="NZ_CAAGSM010000005.1"/>
</dbReference>
<dbReference type="Pfam" id="PF01155">
    <property type="entry name" value="HypA"/>
    <property type="match status" value="1"/>
</dbReference>
<dbReference type="GO" id="GO:0008270">
    <property type="term" value="F:zinc ion binding"/>
    <property type="evidence" value="ECO:0007669"/>
    <property type="project" value="UniProtKB-UniRule"/>
</dbReference>
<evidence type="ECO:0000256" key="3">
    <source>
        <dbReference type="ARBA" id="ARBA00022723"/>
    </source>
</evidence>
<dbReference type="PANTHER" id="PTHR34535:SF3">
    <property type="entry name" value="HYDROGENASE MATURATION FACTOR HYPA"/>
    <property type="match status" value="1"/>
</dbReference>
<keyword evidence="4 5" id="KW-0862">Zinc</keyword>
<dbReference type="PIRSF" id="PIRSF004761">
    <property type="entry name" value="Hydrgn_mat_HypA"/>
    <property type="match status" value="1"/>
</dbReference>
<comment type="caution">
    <text evidence="6">The sequence shown here is derived from an EMBL/GenBank/DDBJ whole genome shotgun (WGS) entry which is preliminary data.</text>
</comment>
<dbReference type="InterPro" id="IPR020538">
    <property type="entry name" value="Hydgase_Ni_incorp_HypA/HybF_CS"/>
</dbReference>
<proteinExistence type="inferred from homology"/>
<comment type="function">
    <text evidence="5">Involved in the maturation of [NiFe] hydrogenases. Required for nickel insertion into the metal center of the hydrogenase.</text>
</comment>
<keyword evidence="7" id="KW-1185">Reference proteome</keyword>
<dbReference type="EMBL" id="JRHO01000014">
    <property type="protein sequence ID" value="KGK97697.1"/>
    <property type="molecule type" value="Genomic_DNA"/>
</dbReference>
<keyword evidence="2 5" id="KW-0533">Nickel</keyword>
<dbReference type="Proteomes" id="UP000029859">
    <property type="component" value="Unassembled WGS sequence"/>
</dbReference>
<feature type="binding site" evidence="5">
    <location>
        <position position="103"/>
    </location>
    <ligand>
        <name>Zn(2+)</name>
        <dbReference type="ChEBI" id="CHEBI:29105"/>
    </ligand>
</feature>
<name>A0A099SXS5_METMT</name>
<evidence type="ECO:0000313" key="6">
    <source>
        <dbReference type="EMBL" id="KGK97697.1"/>
    </source>
</evidence>